<dbReference type="InterPro" id="IPR014710">
    <property type="entry name" value="RmlC-like_jellyroll"/>
</dbReference>
<dbReference type="InterPro" id="IPR011051">
    <property type="entry name" value="RmlC_Cupin_sf"/>
</dbReference>
<dbReference type="AlphaFoldDB" id="A0A0F9L4C7"/>
<proteinExistence type="predicted"/>
<reference evidence="2" key="1">
    <citation type="journal article" date="2015" name="Nature">
        <title>Complex archaea that bridge the gap between prokaryotes and eukaryotes.</title>
        <authorList>
            <person name="Spang A."/>
            <person name="Saw J.H."/>
            <person name="Jorgensen S.L."/>
            <person name="Zaremba-Niedzwiedzka K."/>
            <person name="Martijn J."/>
            <person name="Lind A.E."/>
            <person name="van Eijk R."/>
            <person name="Schleper C."/>
            <person name="Guy L."/>
            <person name="Ettema T.J."/>
        </authorList>
    </citation>
    <scope>NUCLEOTIDE SEQUENCE</scope>
</reference>
<sequence>MKIIDKPWGREISLFDNGHVRAKIIEINPGQKLSLQYHNKKIEFLAWIDGSGEIILGNKKRAYNKDTDNKGVMIFPKTRHRFMSTKTEKVRYLELSVGSDLDIIRIEDNYGRINE</sequence>
<organism evidence="2">
    <name type="scientific">marine sediment metagenome</name>
    <dbReference type="NCBI Taxonomy" id="412755"/>
    <lineage>
        <taxon>unclassified sequences</taxon>
        <taxon>metagenomes</taxon>
        <taxon>ecological metagenomes</taxon>
    </lineage>
</organism>
<dbReference type="GO" id="GO:0005976">
    <property type="term" value="P:polysaccharide metabolic process"/>
    <property type="evidence" value="ECO:0007669"/>
    <property type="project" value="InterPro"/>
</dbReference>
<comment type="caution">
    <text evidence="2">The sequence shown here is derived from an EMBL/GenBank/DDBJ whole genome shotgun (WGS) entry which is preliminary data.</text>
</comment>
<evidence type="ECO:0000259" key="1">
    <source>
        <dbReference type="Pfam" id="PF01050"/>
    </source>
</evidence>
<feature type="domain" description="Mannose-6-phosphate isomerase type II C-terminal" evidence="1">
    <location>
        <begin position="5"/>
        <end position="108"/>
    </location>
</feature>
<dbReference type="Pfam" id="PF01050">
    <property type="entry name" value="MannoseP_isomer"/>
    <property type="match status" value="1"/>
</dbReference>
<protein>
    <recommendedName>
        <fullName evidence="1">Mannose-6-phosphate isomerase type II C-terminal domain-containing protein</fullName>
    </recommendedName>
</protein>
<name>A0A0F9L4C7_9ZZZZ</name>
<evidence type="ECO:0000313" key="2">
    <source>
        <dbReference type="EMBL" id="KKM82076.1"/>
    </source>
</evidence>
<accession>A0A0F9L4C7</accession>
<gene>
    <name evidence="2" type="ORF">LCGC14_1323160</name>
</gene>
<dbReference type="InterPro" id="IPR001538">
    <property type="entry name" value="Man6P_isomerase-2_C"/>
</dbReference>
<dbReference type="GO" id="GO:0016779">
    <property type="term" value="F:nucleotidyltransferase activity"/>
    <property type="evidence" value="ECO:0007669"/>
    <property type="project" value="InterPro"/>
</dbReference>
<dbReference type="EMBL" id="LAZR01007919">
    <property type="protein sequence ID" value="KKM82076.1"/>
    <property type="molecule type" value="Genomic_DNA"/>
</dbReference>
<dbReference type="SUPFAM" id="SSF51182">
    <property type="entry name" value="RmlC-like cupins"/>
    <property type="match status" value="1"/>
</dbReference>
<dbReference type="Gene3D" id="2.60.120.10">
    <property type="entry name" value="Jelly Rolls"/>
    <property type="match status" value="1"/>
</dbReference>